<evidence type="ECO:0000313" key="3">
    <source>
        <dbReference type="Proteomes" id="UP001589836"/>
    </source>
</evidence>
<evidence type="ECO:0000313" key="2">
    <source>
        <dbReference type="EMBL" id="MFC0523942.1"/>
    </source>
</evidence>
<accession>A0ABV6LNJ1</accession>
<feature type="signal peptide" evidence="1">
    <location>
        <begin position="1"/>
        <end position="18"/>
    </location>
</feature>
<reference evidence="2 3" key="1">
    <citation type="submission" date="2024-09" db="EMBL/GenBank/DDBJ databases">
        <authorList>
            <person name="Sun Q."/>
            <person name="Mori K."/>
        </authorList>
    </citation>
    <scope>NUCLEOTIDE SEQUENCE [LARGE SCALE GENOMIC DNA]</scope>
    <source>
        <strain evidence="2 3">NCAIM B.02529</strain>
    </source>
</reference>
<dbReference type="Proteomes" id="UP001589836">
    <property type="component" value="Unassembled WGS sequence"/>
</dbReference>
<dbReference type="Gene3D" id="2.50.20.20">
    <property type="match status" value="1"/>
</dbReference>
<name>A0ABV6LNJ1_9BACI</name>
<dbReference type="InterPro" id="IPR046720">
    <property type="entry name" value="DUF6612"/>
</dbReference>
<dbReference type="PROSITE" id="PS51257">
    <property type="entry name" value="PROKAR_LIPOPROTEIN"/>
    <property type="match status" value="1"/>
</dbReference>
<dbReference type="EMBL" id="JBHLTP010000008">
    <property type="protein sequence ID" value="MFC0523942.1"/>
    <property type="molecule type" value="Genomic_DNA"/>
</dbReference>
<proteinExistence type="predicted"/>
<gene>
    <name evidence="2" type="ORF">ACFFGV_10265</name>
</gene>
<sequence length="263" mass="29981">MKKIWGSMLAISAVIILAACSAEEKATVQGVYDETLKASEELTSFQMEMEQDISMGENNSVSQTATGKVNTDPLAFHQKMNMMNQEMEMYYTEEAMYLQQPGQDQWVKAPADMMEQLNQLTQSQQKPTKQLEQLEQYVDDFSMEEKENTYVLSISSSGDKMKDFIKETLEENMPEGTMSEDMLKGLTINNLEYTFTIQKDTYYPKQLDLTMDLSMEQNGTTADMKQEVQATYSKYNEVGEITVPEDIKNNAKEMSMPQSSNSN</sequence>
<keyword evidence="1" id="KW-0732">Signal</keyword>
<keyword evidence="3" id="KW-1185">Reference proteome</keyword>
<dbReference type="Pfam" id="PF20316">
    <property type="entry name" value="DUF6612"/>
    <property type="match status" value="1"/>
</dbReference>
<dbReference type="RefSeq" id="WP_377347388.1">
    <property type="nucleotide sequence ID" value="NZ_JBHLTP010000008.1"/>
</dbReference>
<feature type="chain" id="PRO_5045927405" evidence="1">
    <location>
        <begin position="19"/>
        <end position="263"/>
    </location>
</feature>
<organism evidence="2 3">
    <name type="scientific">Pontibacillus salicampi</name>
    <dbReference type="NCBI Taxonomy" id="1449801"/>
    <lineage>
        <taxon>Bacteria</taxon>
        <taxon>Bacillati</taxon>
        <taxon>Bacillota</taxon>
        <taxon>Bacilli</taxon>
        <taxon>Bacillales</taxon>
        <taxon>Bacillaceae</taxon>
        <taxon>Pontibacillus</taxon>
    </lineage>
</organism>
<evidence type="ECO:0000256" key="1">
    <source>
        <dbReference type="SAM" id="SignalP"/>
    </source>
</evidence>
<protein>
    <submittedName>
        <fullName evidence="2">DUF6612 family protein</fullName>
    </submittedName>
</protein>
<comment type="caution">
    <text evidence="2">The sequence shown here is derived from an EMBL/GenBank/DDBJ whole genome shotgun (WGS) entry which is preliminary data.</text>
</comment>